<feature type="chain" id="PRO_5031402318" evidence="2">
    <location>
        <begin position="24"/>
        <end position="194"/>
    </location>
</feature>
<organism evidence="3 4">
    <name type="scientific">Aporhodopirellula rubra</name>
    <dbReference type="NCBI Taxonomy" id="980271"/>
    <lineage>
        <taxon>Bacteria</taxon>
        <taxon>Pseudomonadati</taxon>
        <taxon>Planctomycetota</taxon>
        <taxon>Planctomycetia</taxon>
        <taxon>Pirellulales</taxon>
        <taxon>Pirellulaceae</taxon>
        <taxon>Aporhodopirellula</taxon>
    </lineage>
</organism>
<keyword evidence="3" id="KW-0449">Lipoprotein</keyword>
<evidence type="ECO:0000256" key="1">
    <source>
        <dbReference type="SAM" id="MobiDB-lite"/>
    </source>
</evidence>
<protein>
    <submittedName>
        <fullName evidence="3">Putative small lipoprotein YifL</fullName>
    </submittedName>
</protein>
<reference evidence="3 4" key="1">
    <citation type="submission" date="2020-08" db="EMBL/GenBank/DDBJ databases">
        <title>Genomic Encyclopedia of Type Strains, Phase III (KMG-III): the genomes of soil and plant-associated and newly described type strains.</title>
        <authorList>
            <person name="Whitman W."/>
        </authorList>
    </citation>
    <scope>NUCLEOTIDE SEQUENCE [LARGE SCALE GENOMIC DNA]</scope>
    <source>
        <strain evidence="3 4">CECT 8075</strain>
    </source>
</reference>
<evidence type="ECO:0000313" key="4">
    <source>
        <dbReference type="Proteomes" id="UP000536179"/>
    </source>
</evidence>
<dbReference type="Proteomes" id="UP000536179">
    <property type="component" value="Unassembled WGS sequence"/>
</dbReference>
<accession>A0A7W5E2D7</accession>
<feature type="signal peptide" evidence="2">
    <location>
        <begin position="1"/>
        <end position="23"/>
    </location>
</feature>
<evidence type="ECO:0000313" key="3">
    <source>
        <dbReference type="EMBL" id="MBB3208949.1"/>
    </source>
</evidence>
<keyword evidence="2" id="KW-0732">Signal</keyword>
<sequence length="194" mass="20800">MSRQFWFTGSARFCVLMTVLAYAVAVTGCGQTAPPPADTPAEHDDHDHDHDGHDHDHEGHDHDGHDHDSADIDVDSLMPIDAPAAPASLADGVEQLVSLRDVIAKGFEDDDVDAIHDQLHSIGGLLEYLESKVSSSDLPKETKDKAASAIDTLFDAFGDVDAKLHGDLGKDYSDVSSKIDTAVETLSELDLSKS</sequence>
<dbReference type="RefSeq" id="WP_184307205.1">
    <property type="nucleotide sequence ID" value="NZ_JACHXU010000019.1"/>
</dbReference>
<keyword evidence="4" id="KW-1185">Reference proteome</keyword>
<comment type="caution">
    <text evidence="3">The sequence shown here is derived from an EMBL/GenBank/DDBJ whole genome shotgun (WGS) entry which is preliminary data.</text>
</comment>
<gene>
    <name evidence="3" type="ORF">FHS27_004783</name>
</gene>
<evidence type="ECO:0000256" key="2">
    <source>
        <dbReference type="SAM" id="SignalP"/>
    </source>
</evidence>
<proteinExistence type="predicted"/>
<dbReference type="EMBL" id="JACHXU010000019">
    <property type="protein sequence ID" value="MBB3208949.1"/>
    <property type="molecule type" value="Genomic_DNA"/>
</dbReference>
<feature type="compositionally biased region" description="Basic and acidic residues" evidence="1">
    <location>
        <begin position="40"/>
        <end position="70"/>
    </location>
</feature>
<name>A0A7W5E2D7_9BACT</name>
<dbReference type="PROSITE" id="PS51257">
    <property type="entry name" value="PROKAR_LIPOPROTEIN"/>
    <property type="match status" value="1"/>
</dbReference>
<dbReference type="AlphaFoldDB" id="A0A7W5E2D7"/>
<feature type="region of interest" description="Disordered" evidence="1">
    <location>
        <begin position="33"/>
        <end position="73"/>
    </location>
</feature>